<gene>
    <name evidence="9" type="ORF">KQ875_00520</name>
</gene>
<feature type="transmembrane region" description="Helical" evidence="7">
    <location>
        <begin position="1869"/>
        <end position="1895"/>
    </location>
</feature>
<reference evidence="9" key="1">
    <citation type="submission" date="2021-06" db="EMBL/GenBank/DDBJ databases">
        <title>Novel Mycoplasma species detected in California sea lions (Zalophus californianus) from the USA.</title>
        <authorList>
            <person name="Volokhov D.V."/>
            <person name="Furtak V.A."/>
            <person name="Zagorodnyaya T.A."/>
        </authorList>
    </citation>
    <scope>NUCLEOTIDE SEQUENCE [LARGE SCALE GENOMIC DNA]</scope>
    <source>
        <strain evidence="9">CSL 5346</strain>
    </source>
</reference>
<feature type="transmembrane region" description="Helical" evidence="7">
    <location>
        <begin position="2601"/>
        <end position="2625"/>
    </location>
</feature>
<dbReference type="Pfam" id="PF02687">
    <property type="entry name" value="FtsX"/>
    <property type="match status" value="2"/>
</dbReference>
<keyword evidence="5 7" id="KW-0472">Membrane</keyword>
<protein>
    <submittedName>
        <fullName evidence="9">ABC transporter permease</fullName>
    </submittedName>
</protein>
<dbReference type="EMBL" id="JAHMHH010000001">
    <property type="protein sequence ID" value="MBU4692082.1"/>
    <property type="molecule type" value="Genomic_DNA"/>
</dbReference>
<comment type="similarity">
    <text evidence="6">Belongs to the ABC-4 integral membrane protein family.</text>
</comment>
<evidence type="ECO:0000313" key="10">
    <source>
        <dbReference type="Proteomes" id="UP000718793"/>
    </source>
</evidence>
<name>A0ABS6DQ75_9MOLU</name>
<keyword evidence="10" id="KW-1185">Reference proteome</keyword>
<evidence type="ECO:0000259" key="8">
    <source>
        <dbReference type="Pfam" id="PF02687"/>
    </source>
</evidence>
<keyword evidence="4 7" id="KW-1133">Transmembrane helix</keyword>
<dbReference type="PANTHER" id="PTHR30572:SF4">
    <property type="entry name" value="ABC TRANSPORTER PERMEASE YTRF"/>
    <property type="match status" value="1"/>
</dbReference>
<organism evidence="9 10">
    <name type="scientific">Mycoplasma zalophi</name>
    <dbReference type="NCBI Taxonomy" id="191287"/>
    <lineage>
        <taxon>Bacteria</taxon>
        <taxon>Bacillati</taxon>
        <taxon>Mycoplasmatota</taxon>
        <taxon>Mollicutes</taxon>
        <taxon>Mycoplasmataceae</taxon>
        <taxon>Mycoplasma</taxon>
    </lineage>
</organism>
<feature type="transmembrane region" description="Helical" evidence="7">
    <location>
        <begin position="2695"/>
        <end position="2718"/>
    </location>
</feature>
<feature type="transmembrane region" description="Helical" evidence="7">
    <location>
        <begin position="1915"/>
        <end position="1942"/>
    </location>
</feature>
<dbReference type="InterPro" id="IPR003838">
    <property type="entry name" value="ABC3_permease_C"/>
</dbReference>
<sequence>MIRLLKEVFRSLSRNKITVIGLTILIFITCGLFTLLFDIKKSYTSTLSSYQTVSKMQDLTVNLDVNPNGEVPNGGYDQVNDEGLIDNKPIIYTPDSSLKLYKQSTKNLSVPEQELNFLNIRNFSLNSSPLKDQDIYIDSSIFQKWFFDNQNNTGIAIFDMKNGYFELTNDIALPIYLKSQDNYSRIFHDISINATETFTFDKQYKLKDIANIINTPSGSTHYKLNDYLVKPLDLFINPKTKEASFDTHKLELWTIEGDVVIISGENILKQLGFTRAENDRFYFKNTDSQKDLHFQEPSKITEQNIDSKTLLVNKFSLVNYFASQNIDQINSKIYDTFLFQKNQKYQFPLSWIQNVEIETEFEKRLFKLNWDYNTENNASNWKGSYLSYISKIYSDNNNQIPNDIKEFGFWTKSTKTRWYLETNSPGEWRSTKEPISLDDLDVVLSLKNNQPTSTEKDTIAKIENIDSQWNQVKIREKFNEISNTNLLQLKRNELAQGANNVAKQAIIKKVVNKVGEENVGLRQTLTVETINDGDSKKNIFHFINTGDSNNSIRGVKQNVGKLYNEVTNPTILNKTDSRRNIEEYLLIPDKNYPNRKTKLPSEYAKNIIEYIFKGYTPDPNYLDTDIRFEPYYNYYPGTQIPYLTNAKILLLISEDEDNNTVQYAIAKSEVNSKTGEAKYIVLGQKEINGELYWTRLLIPEQESSLSINELDNFLIQHRLTIKAKIGKQGWAKIDPSYKNSIYLPINYGSVDNAAIIDITQNNTINILIKQIKQTILKTDLSNLFTKEQLDKILAAGQISVEKNQLHNLLASGKTNEVIIKVVIFDWLHELSKSTQRSDEKLLNFNINTFWESIVNNIIGFIKNKYTYDNNVLRTHEQQRNYLKQELDKLEELLMNITGSKTPFFNNLILGFKISNIIDYIKDYDKLLDSISSILTSIDLLKFSSLGRQWYLKHPYKPYLNANANYYTLSSDEITSFLLQSIDENKIKKALNTLIQQIDFKALLSPESDLSIYKKILITAENANKPLGNSEKTRLTSLFNKLNGYEDPQKAFDNINEALEILVNSFSLETFNKNITHFLDKSEQKEPVIANGVLFNNNYIKRLKQSNWIASLISALTQAQANNHNILGKVKTIQEAIKLLANLSSATQNAAGLHIPTSDNKKISFDDLGSLGLIRFPSPEDKIATNNYIGQYDANKIFALKQKIDTAIASNKNLLKFSIEESSFLTDIILVNNAEFQDLEKISTKLNNYLNLISKLLIKNYQNNINPYNLNFEEDATVPIATYGDLAYRSALFNKNTKNTDSNEVLHFLYNQIKPILSGFLTKDANGFIGQELNLYSFWIKLTYELKTIVPNITFDEIKTIILTIFNFMQNENVARLLRQYENVDNQIPSYNSMLGSDLNNYATILKISKGLSNNIVSTKEFENSNLLETLQQDLAQKNLNNYWEYINKLLNKNIYQFVAMMSMLNEASFMPTFYKESQEQFVNNFINAPENSTLGSLITSDYDLAVLYKNTLSYSQLSNQIRILGINPIVINPFMALGFPQVLLYTAISDQENKGNLAYLVTQLSRDLETINIDDLDKLINPLYDSLIRQQELSDSGDKNIALDMSYFTWLKNKFILKDQDDQTIFGLNTNKIFEQLLFSLISTNYVNNLVAYNDTSAYLAKINYAYLQKNKKEVYTGNIDEYLKDPFKMAVFISTLDSKYKIKINSIEYLIIGIDTTADYLYPVINEENLQVDTSKQSLVYVNSKGFDRIKSAYPTLALKDYLLVKKGEFKDTELKQEFSEFIASIASNITNKVFLADELDPINPEISIRITLVQKIIHSIGNVQLFSLIILITLVSISVYFIIRRYINDRNKVIGILRSQGYKASEISFSFSSFAWPSTIVGSITGYILGHFVQPIAFKVFSSYWTLPTTMISFNWLTLVNTFIVPFIFLSILIFLITMFSIRIKAIEQMSGLSELNVGKISQKIAVLFRVLPIKSRFIAMLTLNNFWKLFSLFISFSITSLITMFSLSSLNVFQKSIQRTYQNRNYNFKLDLETPTIEGGPYILYNKNNLNDLLYVPDDLSASSQGGDKNQTDYNSPFYFKPGYSYNTDVLNKPFAPSVLTKSSLDILLDTSVELSPWDVVFASLPETQKARIIQIFKSVSTKMFNTQNLHYTNSDTTYFDPLSLEYESLYATETPDPNSPKISYFTFNESNIVARGIKNASSLGQFLFVEYDKFNNFYKKPASIKTDKVRSLYRNFLVDAYKKIDKNDFFMSFGGVIWNNHTNEKYSYAKTSIFNQNIEIYGYKKDSKFIELRDANNKDLNDVLYKDFPFDKPLPDNLENAILPLVINNVVAKKWGLKEGSIIKFNIQNHVDRFVDQILNIKNDNHTFTFKVVGINETYINNELITTKEIVDRITGLDKLSTWIKEKRQDELNVLIKQDPDNALEYSQWFNNEYEAFNGILSNDEAPEQTINTLTTYSSSGYWGAIQSYNANVADDKSITDFFKKIFVGQSGTDPMFKFTVDSYNQTHNTQLDWRQKIKEFLNVTDEQYKTWGDQALVNEPIEPEIKKYMINAINRLYGSEGSIYGKDILYGASQSVNSKDIEAGFISGIAATITNITLAFIIISFIVSIIILIMITNSMVNSNKESVATFSILGYSNKEKIYLFFFNYIPIILFASLLMIPITFILIVSFNAFMLATSQMVLPLYLFQSTILISMLVSLLVFGITSIFAWISLNKIKPVYLLKGK</sequence>
<evidence type="ECO:0000256" key="7">
    <source>
        <dbReference type="SAM" id="Phobius"/>
    </source>
</evidence>
<evidence type="ECO:0000256" key="3">
    <source>
        <dbReference type="ARBA" id="ARBA00022692"/>
    </source>
</evidence>
<feature type="transmembrane region" description="Helical" evidence="7">
    <location>
        <begin position="1827"/>
        <end position="1849"/>
    </location>
</feature>
<accession>A0ABS6DQ75</accession>
<comment type="subcellular location">
    <subcellularLocation>
        <location evidence="1">Cell membrane</location>
        <topology evidence="1">Multi-pass membrane protein</topology>
    </subcellularLocation>
</comment>
<feature type="transmembrane region" description="Helical" evidence="7">
    <location>
        <begin position="2646"/>
        <end position="2675"/>
    </location>
</feature>
<feature type="transmembrane region" description="Helical" evidence="7">
    <location>
        <begin position="1989"/>
        <end position="2010"/>
    </location>
</feature>
<keyword evidence="3 7" id="KW-0812">Transmembrane</keyword>
<dbReference type="InterPro" id="IPR050250">
    <property type="entry name" value="Macrolide_Exporter_MacB"/>
</dbReference>
<evidence type="ECO:0000256" key="1">
    <source>
        <dbReference type="ARBA" id="ARBA00004651"/>
    </source>
</evidence>
<comment type="caution">
    <text evidence="9">The sequence shown here is derived from an EMBL/GenBank/DDBJ whole genome shotgun (WGS) entry which is preliminary data.</text>
</comment>
<evidence type="ECO:0000256" key="2">
    <source>
        <dbReference type="ARBA" id="ARBA00022475"/>
    </source>
</evidence>
<evidence type="ECO:0000256" key="5">
    <source>
        <dbReference type="ARBA" id="ARBA00023136"/>
    </source>
</evidence>
<keyword evidence="2" id="KW-1003">Cell membrane</keyword>
<feature type="domain" description="ABC3 transporter permease C-terminal" evidence="8">
    <location>
        <begin position="1828"/>
        <end position="1943"/>
    </location>
</feature>
<evidence type="ECO:0000256" key="4">
    <source>
        <dbReference type="ARBA" id="ARBA00022989"/>
    </source>
</evidence>
<evidence type="ECO:0000313" key="9">
    <source>
        <dbReference type="EMBL" id="MBU4692082.1"/>
    </source>
</evidence>
<dbReference type="RefSeq" id="WP_216488357.1">
    <property type="nucleotide sequence ID" value="NZ_JAHMHH010000001.1"/>
</dbReference>
<proteinExistence type="inferred from homology"/>
<feature type="domain" description="ABC3 transporter permease C-terminal" evidence="8">
    <location>
        <begin position="2604"/>
        <end position="2723"/>
    </location>
</feature>
<evidence type="ECO:0000256" key="6">
    <source>
        <dbReference type="ARBA" id="ARBA00038076"/>
    </source>
</evidence>
<dbReference type="Proteomes" id="UP000718793">
    <property type="component" value="Unassembled WGS sequence"/>
</dbReference>
<feature type="transmembrane region" description="Helical" evidence="7">
    <location>
        <begin position="20"/>
        <end position="37"/>
    </location>
</feature>
<dbReference type="PANTHER" id="PTHR30572">
    <property type="entry name" value="MEMBRANE COMPONENT OF TRANSPORTER-RELATED"/>
    <property type="match status" value="1"/>
</dbReference>